<keyword evidence="3" id="KW-1185">Reference proteome</keyword>
<proteinExistence type="predicted"/>
<evidence type="ECO:0000256" key="1">
    <source>
        <dbReference type="SAM" id="SignalP"/>
    </source>
</evidence>
<dbReference type="STRING" id="1419482.SAMN05444266_10537"/>
<dbReference type="AlphaFoldDB" id="A0A1M7DKZ2"/>
<feature type="signal peptide" evidence="1">
    <location>
        <begin position="1"/>
        <end position="21"/>
    </location>
</feature>
<sequence>MTKVFSIYLLLLISTMNNSYSQSDTINIPDLQKVKKGMSLRGYAFPDTITFFNKVKDIFGIDLRKNTAPLVKLDSSPEPSPTLWAVRNSCLLIHQEELPLIYPSYNEKNQLEDLPFEKWDTSNFQHLVALNKLLISADASQLKPVDHYYPELLTSLLQDFGYTGNPAITKMKIEAISDMEDGRQTFLQYCYGWLAGQNVLGVRTNVLEAMLKYNPDVFIHTGWAIRELKLTNTPARPIAQLLDAAIRAGITGFTEELCTTDKKLMNEIRKNNAYGMEALQAYMKNSCPR</sequence>
<accession>A0A1M7DKZ2</accession>
<dbReference type="EMBL" id="FRBL01000005">
    <property type="protein sequence ID" value="SHL80150.1"/>
    <property type="molecule type" value="Genomic_DNA"/>
</dbReference>
<organism evidence="2 3">
    <name type="scientific">Chitinophaga jiangningensis</name>
    <dbReference type="NCBI Taxonomy" id="1419482"/>
    <lineage>
        <taxon>Bacteria</taxon>
        <taxon>Pseudomonadati</taxon>
        <taxon>Bacteroidota</taxon>
        <taxon>Chitinophagia</taxon>
        <taxon>Chitinophagales</taxon>
        <taxon>Chitinophagaceae</taxon>
        <taxon>Chitinophaga</taxon>
    </lineage>
</organism>
<keyword evidence="1" id="KW-0732">Signal</keyword>
<name>A0A1M7DKZ2_9BACT</name>
<dbReference type="Proteomes" id="UP000184420">
    <property type="component" value="Unassembled WGS sequence"/>
</dbReference>
<reference evidence="2 3" key="1">
    <citation type="submission" date="2016-11" db="EMBL/GenBank/DDBJ databases">
        <authorList>
            <person name="Jaros S."/>
            <person name="Januszkiewicz K."/>
            <person name="Wedrychowicz H."/>
        </authorList>
    </citation>
    <scope>NUCLEOTIDE SEQUENCE [LARGE SCALE GENOMIC DNA]</scope>
    <source>
        <strain evidence="2 3">DSM 27406</strain>
    </source>
</reference>
<gene>
    <name evidence="2" type="ORF">SAMN05444266_10537</name>
</gene>
<evidence type="ECO:0000313" key="2">
    <source>
        <dbReference type="EMBL" id="SHL80150.1"/>
    </source>
</evidence>
<protein>
    <submittedName>
        <fullName evidence="2">Uncharacterized protein</fullName>
    </submittedName>
</protein>
<evidence type="ECO:0000313" key="3">
    <source>
        <dbReference type="Proteomes" id="UP000184420"/>
    </source>
</evidence>
<feature type="chain" id="PRO_5012680782" evidence="1">
    <location>
        <begin position="22"/>
        <end position="289"/>
    </location>
</feature>